<protein>
    <submittedName>
        <fullName evidence="1">Heat shock 70 kDa protein 12B</fullName>
    </submittedName>
</protein>
<gene>
    <name evidence="1" type="ORF">CGI_10007290</name>
</gene>
<evidence type="ECO:0000313" key="1">
    <source>
        <dbReference type="EMBL" id="EKC24260.1"/>
    </source>
</evidence>
<dbReference type="Gene3D" id="3.30.420.40">
    <property type="match status" value="2"/>
</dbReference>
<name>K1Q5Q8_MAGGI</name>
<dbReference type="HOGENOM" id="CLU_1020299_0_0_1"/>
<keyword evidence="1" id="KW-0346">Stress response</keyword>
<dbReference type="SUPFAM" id="SSF53067">
    <property type="entry name" value="Actin-like ATPase domain"/>
    <property type="match status" value="1"/>
</dbReference>
<accession>K1Q5Q8</accession>
<reference evidence="1" key="1">
    <citation type="journal article" date="2012" name="Nature">
        <title>The oyster genome reveals stress adaptation and complexity of shell formation.</title>
        <authorList>
            <person name="Zhang G."/>
            <person name="Fang X."/>
            <person name="Guo X."/>
            <person name="Li L."/>
            <person name="Luo R."/>
            <person name="Xu F."/>
            <person name="Yang P."/>
            <person name="Zhang L."/>
            <person name="Wang X."/>
            <person name="Qi H."/>
            <person name="Xiong Z."/>
            <person name="Que H."/>
            <person name="Xie Y."/>
            <person name="Holland P.W."/>
            <person name="Paps J."/>
            <person name="Zhu Y."/>
            <person name="Wu F."/>
            <person name="Chen Y."/>
            <person name="Wang J."/>
            <person name="Peng C."/>
            <person name="Meng J."/>
            <person name="Yang L."/>
            <person name="Liu J."/>
            <person name="Wen B."/>
            <person name="Zhang N."/>
            <person name="Huang Z."/>
            <person name="Zhu Q."/>
            <person name="Feng Y."/>
            <person name="Mount A."/>
            <person name="Hedgecock D."/>
            <person name="Xu Z."/>
            <person name="Liu Y."/>
            <person name="Domazet-Loso T."/>
            <person name="Du Y."/>
            <person name="Sun X."/>
            <person name="Zhang S."/>
            <person name="Liu B."/>
            <person name="Cheng P."/>
            <person name="Jiang X."/>
            <person name="Li J."/>
            <person name="Fan D."/>
            <person name="Wang W."/>
            <person name="Fu W."/>
            <person name="Wang T."/>
            <person name="Wang B."/>
            <person name="Zhang J."/>
            <person name="Peng Z."/>
            <person name="Li Y."/>
            <person name="Li N."/>
            <person name="Wang J."/>
            <person name="Chen M."/>
            <person name="He Y."/>
            <person name="Tan F."/>
            <person name="Song X."/>
            <person name="Zheng Q."/>
            <person name="Huang R."/>
            <person name="Yang H."/>
            <person name="Du X."/>
            <person name="Chen L."/>
            <person name="Yang M."/>
            <person name="Gaffney P.M."/>
            <person name="Wang S."/>
            <person name="Luo L."/>
            <person name="She Z."/>
            <person name="Ming Y."/>
            <person name="Huang W."/>
            <person name="Zhang S."/>
            <person name="Huang B."/>
            <person name="Zhang Y."/>
            <person name="Qu T."/>
            <person name="Ni P."/>
            <person name="Miao G."/>
            <person name="Wang J."/>
            <person name="Wang Q."/>
            <person name="Steinberg C.E."/>
            <person name="Wang H."/>
            <person name="Li N."/>
            <person name="Qian L."/>
            <person name="Zhang G."/>
            <person name="Li Y."/>
            <person name="Yang H."/>
            <person name="Liu X."/>
            <person name="Wang J."/>
            <person name="Yin Y."/>
            <person name="Wang J."/>
        </authorList>
    </citation>
    <scope>NUCLEOTIDE SEQUENCE [LARGE SCALE GENOMIC DNA]</scope>
    <source>
        <strain evidence="1">05x7-T-G4-1.051#20</strain>
    </source>
</reference>
<dbReference type="PANTHER" id="PTHR14187">
    <property type="entry name" value="ALPHA KINASE/ELONGATION FACTOR 2 KINASE"/>
    <property type="match status" value="1"/>
</dbReference>
<organism evidence="1">
    <name type="scientific">Magallana gigas</name>
    <name type="common">Pacific oyster</name>
    <name type="synonym">Crassostrea gigas</name>
    <dbReference type="NCBI Taxonomy" id="29159"/>
    <lineage>
        <taxon>Eukaryota</taxon>
        <taxon>Metazoa</taxon>
        <taxon>Spiralia</taxon>
        <taxon>Lophotrochozoa</taxon>
        <taxon>Mollusca</taxon>
        <taxon>Bivalvia</taxon>
        <taxon>Autobranchia</taxon>
        <taxon>Pteriomorphia</taxon>
        <taxon>Ostreida</taxon>
        <taxon>Ostreoidea</taxon>
        <taxon>Ostreidae</taxon>
        <taxon>Magallana</taxon>
    </lineage>
</organism>
<sequence length="320" mass="36158">MIKIYLDIDIRLDGRVVRTVAAHCQKRTGSRRRKFKSLPRRRYCSNIAGILTEQLTLCLEPEAAALYCQHIPSTKLIGSPVTRPFLSFSAGAKFMIIDLGGKTVDISIYQKQSNGTYKELHRPTRGPWRGTEVDGAFHQMIIKIVGASCFQKFKDDFKADDLDFHRELETKKRNIKPESNSKTTIKLPISLVTTFEEETGENIREVIQQMQLYNANKMTFHTDKLRMETDLFKELFREPINMLVEHIQQLTTEDNLSDVSTILMVGGLSESCIMQDAIMKAFPAKRVIVPVDAGLAVLKGAVLFGHQSNTILESNPPGLL</sequence>
<dbReference type="AlphaFoldDB" id="K1Q5Q8"/>
<dbReference type="PANTHER" id="PTHR14187:SF5">
    <property type="entry name" value="HEAT SHOCK 70 KDA PROTEIN 12A"/>
    <property type="match status" value="1"/>
</dbReference>
<dbReference type="InParanoid" id="K1Q5Q8"/>
<dbReference type="EMBL" id="JH823217">
    <property type="protein sequence ID" value="EKC24260.1"/>
    <property type="molecule type" value="Genomic_DNA"/>
</dbReference>
<dbReference type="Gene3D" id="3.90.640.10">
    <property type="entry name" value="Actin, Chain A, domain 4"/>
    <property type="match status" value="1"/>
</dbReference>
<proteinExistence type="predicted"/>
<dbReference type="InterPro" id="IPR043129">
    <property type="entry name" value="ATPase_NBD"/>
</dbReference>